<feature type="transmembrane region" description="Helical" evidence="2">
    <location>
        <begin position="181"/>
        <end position="206"/>
    </location>
</feature>
<protein>
    <submittedName>
        <fullName evidence="4">Uncharacterized protein</fullName>
    </submittedName>
</protein>
<keyword evidence="3" id="KW-0732">Signal</keyword>
<evidence type="ECO:0000256" key="1">
    <source>
        <dbReference type="SAM" id="MobiDB-lite"/>
    </source>
</evidence>
<feature type="region of interest" description="Disordered" evidence="1">
    <location>
        <begin position="261"/>
        <end position="291"/>
    </location>
</feature>
<dbReference type="Proteomes" id="UP000316270">
    <property type="component" value="Chromosome 7"/>
</dbReference>
<feature type="signal peptide" evidence="3">
    <location>
        <begin position="1"/>
        <end position="28"/>
    </location>
</feature>
<dbReference type="GO" id="GO:0043332">
    <property type="term" value="C:mating projection tip"/>
    <property type="evidence" value="ECO:0007669"/>
    <property type="project" value="TreeGrafter"/>
</dbReference>
<dbReference type="OrthoDB" id="3524679at2759"/>
<dbReference type="Pfam" id="PF12351">
    <property type="entry name" value="Fig1"/>
    <property type="match status" value="1"/>
</dbReference>
<keyword evidence="2" id="KW-0472">Membrane</keyword>
<dbReference type="PANTHER" id="PTHR28092">
    <property type="entry name" value="FACTOR-INDUCED GENE 1 PROTEIN"/>
    <property type="match status" value="1"/>
</dbReference>
<dbReference type="AlphaFoldDB" id="A0A517L8M5"/>
<dbReference type="EMBL" id="CP042191">
    <property type="protein sequence ID" value="QDS71984.1"/>
    <property type="molecule type" value="Genomic_DNA"/>
</dbReference>
<gene>
    <name evidence="4" type="ORF">FKW77_001504</name>
</gene>
<feature type="transmembrane region" description="Helical" evidence="2">
    <location>
        <begin position="103"/>
        <end position="126"/>
    </location>
</feature>
<dbReference type="InterPro" id="IPR033481">
    <property type="entry name" value="Dni1/Fig1"/>
</dbReference>
<dbReference type="PANTHER" id="PTHR28092:SF1">
    <property type="entry name" value="FACTOR-INDUCED GENE 1 PROTEIN"/>
    <property type="match status" value="1"/>
</dbReference>
<accession>A0A517L8M5</accession>
<dbReference type="GO" id="GO:0000747">
    <property type="term" value="P:conjugation with cellular fusion"/>
    <property type="evidence" value="ECO:0007669"/>
    <property type="project" value="TreeGrafter"/>
</dbReference>
<feature type="transmembrane region" description="Helical" evidence="2">
    <location>
        <begin position="138"/>
        <end position="161"/>
    </location>
</feature>
<organism evidence="4 5">
    <name type="scientific">Venturia effusa</name>
    <dbReference type="NCBI Taxonomy" id="50376"/>
    <lineage>
        <taxon>Eukaryota</taxon>
        <taxon>Fungi</taxon>
        <taxon>Dikarya</taxon>
        <taxon>Ascomycota</taxon>
        <taxon>Pezizomycotina</taxon>
        <taxon>Dothideomycetes</taxon>
        <taxon>Pleosporomycetidae</taxon>
        <taxon>Venturiales</taxon>
        <taxon>Venturiaceae</taxon>
        <taxon>Venturia</taxon>
    </lineage>
</organism>
<keyword evidence="2" id="KW-1133">Transmembrane helix</keyword>
<feature type="chain" id="PRO_5021850043" evidence="3">
    <location>
        <begin position="29"/>
        <end position="291"/>
    </location>
</feature>
<reference evidence="4 5" key="1">
    <citation type="submission" date="2019-07" db="EMBL/GenBank/DDBJ databases">
        <title>Finished genome of Venturia effusa.</title>
        <authorList>
            <person name="Young C.A."/>
            <person name="Cox M.P."/>
            <person name="Ganley A.R.D."/>
            <person name="David W.J."/>
        </authorList>
    </citation>
    <scope>NUCLEOTIDE SEQUENCE [LARGE SCALE GENOMIC DNA]</scope>
    <source>
        <strain evidence="5">albino</strain>
    </source>
</reference>
<feature type="compositionally biased region" description="Pro residues" evidence="1">
    <location>
        <begin position="272"/>
        <end position="282"/>
    </location>
</feature>
<evidence type="ECO:0000256" key="3">
    <source>
        <dbReference type="SAM" id="SignalP"/>
    </source>
</evidence>
<evidence type="ECO:0000256" key="2">
    <source>
        <dbReference type="SAM" id="Phobius"/>
    </source>
</evidence>
<dbReference type="PROSITE" id="PS51257">
    <property type="entry name" value="PROKAR_LIPOPROTEIN"/>
    <property type="match status" value="1"/>
</dbReference>
<evidence type="ECO:0000313" key="5">
    <source>
        <dbReference type="Proteomes" id="UP000316270"/>
    </source>
</evidence>
<evidence type="ECO:0000313" key="4">
    <source>
        <dbReference type="EMBL" id="QDS71984.1"/>
    </source>
</evidence>
<dbReference type="GO" id="GO:0016020">
    <property type="term" value="C:membrane"/>
    <property type="evidence" value="ECO:0007669"/>
    <property type="project" value="InterPro"/>
</dbReference>
<proteinExistence type="predicted"/>
<name>A0A517L8M5_9PEZI</name>
<keyword evidence="2" id="KW-0812">Transmembrane</keyword>
<keyword evidence="5" id="KW-1185">Reference proteome</keyword>
<sequence length="291" mass="31005">MLSPRMMKLVSMAVLSIPTLVLFSLISASCTSNSPGIKTIYLVSVSSPNYTVRAGYFGVCAGPKSSITCPGLAQLASNSTTGNSTTSDFELLRLGQEARSKVFFPWFEAAAAVLFLAAVPLALVAPFRIKTGGTWDKLVIILLGCACFLSFMATMACIPGRNGMALTADRLKGDAIVHAGLTMFILHWISFGLTFLLLMGFVVLSMPAMLLGKLKKTAAAKIGGGKGQSLESAAGNYAMEQIGGSKRSTLIKCFERFSGRYTRSHTQKQKPNPAPYPEPIPVDPNFTVGDN</sequence>